<gene>
    <name evidence="3" type="ORF">GR702_01435</name>
</gene>
<evidence type="ECO:0000259" key="2">
    <source>
        <dbReference type="Pfam" id="PF01757"/>
    </source>
</evidence>
<evidence type="ECO:0000256" key="1">
    <source>
        <dbReference type="SAM" id="Phobius"/>
    </source>
</evidence>
<organism evidence="3 4">
    <name type="scientific">Novosphingobium silvae</name>
    <dbReference type="NCBI Taxonomy" id="2692619"/>
    <lineage>
        <taxon>Bacteria</taxon>
        <taxon>Pseudomonadati</taxon>
        <taxon>Pseudomonadota</taxon>
        <taxon>Alphaproteobacteria</taxon>
        <taxon>Sphingomonadales</taxon>
        <taxon>Sphingomonadaceae</taxon>
        <taxon>Novosphingobium</taxon>
    </lineage>
</organism>
<feature type="transmembrane region" description="Helical" evidence="1">
    <location>
        <begin position="123"/>
        <end position="143"/>
    </location>
</feature>
<dbReference type="AlphaFoldDB" id="A0A7X4GES4"/>
<feature type="transmembrane region" description="Helical" evidence="1">
    <location>
        <begin position="82"/>
        <end position="102"/>
    </location>
</feature>
<dbReference type="Pfam" id="PF01757">
    <property type="entry name" value="Acyl_transf_3"/>
    <property type="match status" value="1"/>
</dbReference>
<dbReference type="InterPro" id="IPR050879">
    <property type="entry name" value="Acyltransferase_3"/>
</dbReference>
<feature type="transmembrane region" description="Helical" evidence="1">
    <location>
        <begin position="182"/>
        <end position="199"/>
    </location>
</feature>
<protein>
    <submittedName>
        <fullName evidence="3">Acyltransferase family protein</fullName>
    </submittedName>
</protein>
<feature type="transmembrane region" description="Helical" evidence="1">
    <location>
        <begin position="52"/>
        <end position="70"/>
    </location>
</feature>
<dbReference type="EMBL" id="WVTD01000001">
    <property type="protein sequence ID" value="MYL96437.1"/>
    <property type="molecule type" value="Genomic_DNA"/>
</dbReference>
<keyword evidence="3" id="KW-0808">Transferase</keyword>
<feature type="transmembrane region" description="Helical" evidence="1">
    <location>
        <begin position="237"/>
        <end position="255"/>
    </location>
</feature>
<feature type="transmembrane region" description="Helical" evidence="1">
    <location>
        <begin position="267"/>
        <end position="286"/>
    </location>
</feature>
<evidence type="ECO:0000313" key="4">
    <source>
        <dbReference type="Proteomes" id="UP000465810"/>
    </source>
</evidence>
<keyword evidence="3" id="KW-0012">Acyltransferase</keyword>
<accession>A0A7X4GES4</accession>
<dbReference type="PANTHER" id="PTHR23028:SF134">
    <property type="entry name" value="PUTATIVE (AFU_ORTHOLOGUE AFUA_4G08520)-RELATED"/>
    <property type="match status" value="1"/>
</dbReference>
<dbReference type="GO" id="GO:0016747">
    <property type="term" value="F:acyltransferase activity, transferring groups other than amino-acyl groups"/>
    <property type="evidence" value="ECO:0007669"/>
    <property type="project" value="InterPro"/>
</dbReference>
<sequence>MFNLAIACWKRARGCGMPRRLERGGAVKDGVADTKNDQAGLPLAATLQRHRFVFLDALRGLAAVMVVFYHRRELLPNGLAEHGYLAVDFFFMLSGFVIAYAYEDKLRTGMSRTSFIVRRLQRLMPLVILGACLGLFVEVLKALTKHSTDRLIDAVIAFPFAALSLPNLPNSSSEIFLLNPPTWSLFFELIANVLYALFIKRLSNTVVISVALASGAALFVISTNFDSVEVGQNFDNVQYGIFQVLFPFSTGILLFRYRLQSTNTVSGFVAAVLAVVLFAVLFTPVLPAGSNYLYDFALVAMLFPLTIYIGARVAISSGWFALFIEAAGMLSYAVYITHVPLLDALDYPLAWLSALSPIKMVVYVGVVIIAAYGATAFYDARIQAYFKRKNTPRRAW</sequence>
<dbReference type="RefSeq" id="WP_160984162.1">
    <property type="nucleotide sequence ID" value="NZ_WVTD01000001.1"/>
</dbReference>
<dbReference type="Proteomes" id="UP000465810">
    <property type="component" value="Unassembled WGS sequence"/>
</dbReference>
<keyword evidence="1" id="KW-1133">Transmembrane helix</keyword>
<reference evidence="3 4" key="1">
    <citation type="submission" date="2019-12" db="EMBL/GenBank/DDBJ databases">
        <authorList>
            <person name="Feng G."/>
            <person name="Zhu H."/>
        </authorList>
    </citation>
    <scope>NUCLEOTIDE SEQUENCE [LARGE SCALE GENOMIC DNA]</scope>
    <source>
        <strain evidence="3 4">FGD1</strain>
    </source>
</reference>
<feature type="domain" description="Acyltransferase 3" evidence="2">
    <location>
        <begin position="53"/>
        <end position="372"/>
    </location>
</feature>
<keyword evidence="1" id="KW-0812">Transmembrane</keyword>
<feature type="transmembrane region" description="Helical" evidence="1">
    <location>
        <begin position="206"/>
        <end position="225"/>
    </location>
</feature>
<keyword evidence="4" id="KW-1185">Reference proteome</keyword>
<name>A0A7X4GES4_9SPHN</name>
<dbReference type="InterPro" id="IPR002656">
    <property type="entry name" value="Acyl_transf_3_dom"/>
</dbReference>
<proteinExistence type="predicted"/>
<comment type="caution">
    <text evidence="3">The sequence shown here is derived from an EMBL/GenBank/DDBJ whole genome shotgun (WGS) entry which is preliminary data.</text>
</comment>
<feature type="transmembrane region" description="Helical" evidence="1">
    <location>
        <begin position="292"/>
        <end position="311"/>
    </location>
</feature>
<feature type="transmembrane region" description="Helical" evidence="1">
    <location>
        <begin position="360"/>
        <end position="380"/>
    </location>
</feature>
<dbReference type="PANTHER" id="PTHR23028">
    <property type="entry name" value="ACETYLTRANSFERASE"/>
    <property type="match status" value="1"/>
</dbReference>
<keyword evidence="1" id="KW-0472">Membrane</keyword>
<feature type="transmembrane region" description="Helical" evidence="1">
    <location>
        <begin position="318"/>
        <end position="340"/>
    </location>
</feature>
<evidence type="ECO:0000313" key="3">
    <source>
        <dbReference type="EMBL" id="MYL96437.1"/>
    </source>
</evidence>